<accession>V5SBW0</accession>
<reference evidence="9 10" key="1">
    <citation type="journal article" date="2014" name="Genome Announc.">
        <title>Complete Genome Sequence of Hyphomicrobium nitrativorans Strain NL23, a Denitrifying Bacterium Isolated from Biofilm of a Methanol-Fed Denitrification System Treating Seawater at the Montreal Biodome.</title>
        <authorList>
            <person name="Martineau C."/>
            <person name="Villeneuve C."/>
            <person name="Mauffrey F."/>
            <person name="Villemur R."/>
        </authorList>
    </citation>
    <scope>NUCLEOTIDE SEQUENCE [LARGE SCALE GENOMIC DNA]</scope>
    <source>
        <strain evidence="9">NL23</strain>
    </source>
</reference>
<feature type="domain" description="M23ase beta-sheet core" evidence="8">
    <location>
        <begin position="375"/>
        <end position="484"/>
    </location>
</feature>
<dbReference type="Pfam" id="PF01551">
    <property type="entry name" value="Peptidase_M23"/>
    <property type="match status" value="1"/>
</dbReference>
<evidence type="ECO:0000256" key="7">
    <source>
        <dbReference type="SAM" id="SignalP"/>
    </source>
</evidence>
<keyword evidence="10" id="KW-1185">Reference proteome</keyword>
<sequence length="498" mass="53489">MGEAVHRAGARACRKRRRARFVAAAALTLAVTTPIFPIAFAETPSSAEDAAKRLESQQGKLAAKQARDAEIQKDLTSLADERREINARLVETAALVQKSEAAMTAIEQRLAGFERQEKDIRVSLAREHAKIAGLLAALQRMGRNPPPVIITQREDALEMVRSAMLIARAFPEMRGEAMALTGRLNELMEIMASIRREGDALRAETERLNSTQILLASLLETKKQSLADRQTELSQVREATAEISQNVADLSELIEKLSQQVSQTPMAAAEEAPADAVVAVLPPPATPETPPVELIPEAEPARGEEVALLSPEPGVGTPPSSIVELAPENTSLVPGKPDRIKPSIAFHQAKGKLPLPAQGRRVLGFNDKTQYGGTSQGLVIETRFGARVTSPCDGWVVYAGEFRSYGQLLIINAGGGYHVLVAGLSHMDVGPGQFVLAAEPIGTMSGAPRTAQLAAGSTDMDQSAPQASAPVLYIEFRKDGRPVDSGPWWVASHQKVQE</sequence>
<dbReference type="InterPro" id="IPR011055">
    <property type="entry name" value="Dup_hybrid_motif"/>
</dbReference>
<comment type="cofactor">
    <cofactor evidence="1">
        <name>Zn(2+)</name>
        <dbReference type="ChEBI" id="CHEBI:29105"/>
    </cofactor>
</comment>
<dbReference type="InterPro" id="IPR016047">
    <property type="entry name" value="M23ase_b-sheet_dom"/>
</dbReference>
<proteinExistence type="predicted"/>
<dbReference type="InterPro" id="IPR050570">
    <property type="entry name" value="Cell_wall_metabolism_enzyme"/>
</dbReference>
<dbReference type="STRING" id="1029756.W911_02415"/>
<dbReference type="GO" id="GO:0004222">
    <property type="term" value="F:metalloendopeptidase activity"/>
    <property type="evidence" value="ECO:0007669"/>
    <property type="project" value="TreeGrafter"/>
</dbReference>
<protein>
    <submittedName>
        <fullName evidence="9">Peptidase M23</fullName>
    </submittedName>
</protein>
<dbReference type="EMBL" id="CP006912">
    <property type="protein sequence ID" value="AHB47520.1"/>
    <property type="molecule type" value="Genomic_DNA"/>
</dbReference>
<keyword evidence="7" id="KW-0732">Signal</keyword>
<dbReference type="PANTHER" id="PTHR21666">
    <property type="entry name" value="PEPTIDASE-RELATED"/>
    <property type="match status" value="1"/>
</dbReference>
<keyword evidence="5" id="KW-0862">Zinc</keyword>
<keyword evidence="3" id="KW-0479">Metal-binding</keyword>
<evidence type="ECO:0000256" key="6">
    <source>
        <dbReference type="ARBA" id="ARBA00023049"/>
    </source>
</evidence>
<dbReference type="SUPFAM" id="SSF51261">
    <property type="entry name" value="Duplicated hybrid motif"/>
    <property type="match status" value="1"/>
</dbReference>
<evidence type="ECO:0000256" key="3">
    <source>
        <dbReference type="ARBA" id="ARBA00022723"/>
    </source>
</evidence>
<dbReference type="Proteomes" id="UP000018542">
    <property type="component" value="Chromosome"/>
</dbReference>
<gene>
    <name evidence="9" type="ORF">W911_02415</name>
</gene>
<evidence type="ECO:0000256" key="1">
    <source>
        <dbReference type="ARBA" id="ARBA00001947"/>
    </source>
</evidence>
<name>V5SBW0_9HYPH</name>
<evidence type="ECO:0000256" key="5">
    <source>
        <dbReference type="ARBA" id="ARBA00022833"/>
    </source>
</evidence>
<dbReference type="HOGENOM" id="CLU_029425_15_0_5"/>
<evidence type="ECO:0000259" key="8">
    <source>
        <dbReference type="Pfam" id="PF01551"/>
    </source>
</evidence>
<dbReference type="Gene3D" id="2.70.70.10">
    <property type="entry name" value="Glucose Permease (Domain IIA)"/>
    <property type="match status" value="1"/>
</dbReference>
<dbReference type="PANTHER" id="PTHR21666:SF288">
    <property type="entry name" value="CELL DIVISION PROTEIN YTFB"/>
    <property type="match status" value="1"/>
</dbReference>
<dbReference type="GO" id="GO:0046872">
    <property type="term" value="F:metal ion binding"/>
    <property type="evidence" value="ECO:0007669"/>
    <property type="project" value="UniProtKB-KW"/>
</dbReference>
<keyword evidence="4" id="KW-0378">Hydrolase</keyword>
<dbReference type="AlphaFoldDB" id="V5SBW0"/>
<dbReference type="OrthoDB" id="9809144at2"/>
<feature type="chain" id="PRO_5004740658" evidence="7">
    <location>
        <begin position="42"/>
        <end position="498"/>
    </location>
</feature>
<dbReference type="PATRIC" id="fig|1029756.8.peg.513"/>
<organism evidence="9 10">
    <name type="scientific">Hyphomicrobium nitrativorans NL23</name>
    <dbReference type="NCBI Taxonomy" id="1029756"/>
    <lineage>
        <taxon>Bacteria</taxon>
        <taxon>Pseudomonadati</taxon>
        <taxon>Pseudomonadota</taxon>
        <taxon>Alphaproteobacteria</taxon>
        <taxon>Hyphomicrobiales</taxon>
        <taxon>Hyphomicrobiaceae</taxon>
        <taxon>Hyphomicrobium</taxon>
    </lineage>
</organism>
<keyword evidence="6" id="KW-0482">Metalloprotease</keyword>
<evidence type="ECO:0000313" key="9">
    <source>
        <dbReference type="EMBL" id="AHB47520.1"/>
    </source>
</evidence>
<keyword evidence="2" id="KW-0645">Protease</keyword>
<evidence type="ECO:0000256" key="2">
    <source>
        <dbReference type="ARBA" id="ARBA00022670"/>
    </source>
</evidence>
<dbReference type="CDD" id="cd12797">
    <property type="entry name" value="M23_peptidase"/>
    <property type="match status" value="1"/>
</dbReference>
<dbReference type="GO" id="GO:0006508">
    <property type="term" value="P:proteolysis"/>
    <property type="evidence" value="ECO:0007669"/>
    <property type="project" value="UniProtKB-KW"/>
</dbReference>
<feature type="signal peptide" evidence="7">
    <location>
        <begin position="1"/>
        <end position="41"/>
    </location>
</feature>
<evidence type="ECO:0000313" key="10">
    <source>
        <dbReference type="Proteomes" id="UP000018542"/>
    </source>
</evidence>
<evidence type="ECO:0000256" key="4">
    <source>
        <dbReference type="ARBA" id="ARBA00022801"/>
    </source>
</evidence>
<dbReference type="KEGG" id="hni:W911_02415"/>